<name>A0AAD5WVP0_9PEZI</name>
<comment type="similarity">
    <text evidence="1">Belongs to the complex I NDUFA12 subunit family.</text>
</comment>
<gene>
    <name evidence="3" type="ORF">MKZ38_009513</name>
</gene>
<dbReference type="GO" id="GO:0032981">
    <property type="term" value="P:mitochondrial respiratory chain complex I assembly"/>
    <property type="evidence" value="ECO:0007669"/>
    <property type="project" value="TreeGrafter"/>
</dbReference>
<accession>A0AAD5WVP0</accession>
<evidence type="ECO:0000313" key="4">
    <source>
        <dbReference type="Proteomes" id="UP001201980"/>
    </source>
</evidence>
<proteinExistence type="inferred from homology"/>
<organism evidence="3 4">
    <name type="scientific">Zalerion maritima</name>
    <dbReference type="NCBI Taxonomy" id="339359"/>
    <lineage>
        <taxon>Eukaryota</taxon>
        <taxon>Fungi</taxon>
        <taxon>Dikarya</taxon>
        <taxon>Ascomycota</taxon>
        <taxon>Pezizomycotina</taxon>
        <taxon>Sordariomycetes</taxon>
        <taxon>Lulworthiomycetidae</taxon>
        <taxon>Lulworthiales</taxon>
        <taxon>Lulworthiaceae</taxon>
        <taxon>Zalerion</taxon>
    </lineage>
</organism>
<feature type="region of interest" description="Disordered" evidence="2">
    <location>
        <begin position="114"/>
        <end position="193"/>
    </location>
</feature>
<protein>
    <submittedName>
        <fullName evidence="3">NADH-ubiquinone oxidoreductase assembly factor N7BML</fullName>
    </submittedName>
</protein>
<dbReference type="PANTHER" id="PTHR32470:SF2">
    <property type="entry name" value="NADH DEHYDROGENASE [UBIQUINONE] 1 ALPHA SUBCOMPLEX ASSEMBLY FACTOR 2"/>
    <property type="match status" value="1"/>
</dbReference>
<dbReference type="AlphaFoldDB" id="A0AAD5WVP0"/>
<reference evidence="3" key="1">
    <citation type="submission" date="2022-07" db="EMBL/GenBank/DDBJ databases">
        <title>Draft genome sequence of Zalerion maritima ATCC 34329, a (micro)plastics degrading marine fungus.</title>
        <authorList>
            <person name="Paco A."/>
            <person name="Goncalves M.F.M."/>
            <person name="Rocha-Santos T.A.P."/>
            <person name="Alves A."/>
        </authorList>
    </citation>
    <scope>NUCLEOTIDE SEQUENCE</scope>
    <source>
        <strain evidence="3">ATCC 34329</strain>
    </source>
</reference>
<dbReference type="EMBL" id="JAKWBI020000075">
    <property type="protein sequence ID" value="KAJ2903674.1"/>
    <property type="molecule type" value="Genomic_DNA"/>
</dbReference>
<dbReference type="PANTHER" id="PTHR32470">
    <property type="entry name" value="ADH DEHYDROGENASE [UBIQUINONE] 1 ALPHA SUBCOMPLEX ASSEMBLY FACTOR 2"/>
    <property type="match status" value="1"/>
</dbReference>
<dbReference type="Proteomes" id="UP001201980">
    <property type="component" value="Unassembled WGS sequence"/>
</dbReference>
<dbReference type="Pfam" id="PF05071">
    <property type="entry name" value="NDUFA12"/>
    <property type="match status" value="1"/>
</dbReference>
<keyword evidence="4" id="KW-1185">Reference proteome</keyword>
<dbReference type="InterPro" id="IPR007763">
    <property type="entry name" value="NDUFA12"/>
</dbReference>
<dbReference type="InterPro" id="IPR052618">
    <property type="entry name" value="ComplexI_NDUFA12"/>
</dbReference>
<evidence type="ECO:0000313" key="3">
    <source>
        <dbReference type="EMBL" id="KAJ2903674.1"/>
    </source>
</evidence>
<evidence type="ECO:0000256" key="1">
    <source>
        <dbReference type="ARBA" id="ARBA00007355"/>
    </source>
</evidence>
<dbReference type="GO" id="GO:0005739">
    <property type="term" value="C:mitochondrion"/>
    <property type="evidence" value="ECO:0007669"/>
    <property type="project" value="TreeGrafter"/>
</dbReference>
<comment type="caution">
    <text evidence="3">The sequence shown here is derived from an EMBL/GenBank/DDBJ whole genome shotgun (WGS) entry which is preliminary data.</text>
</comment>
<dbReference type="GO" id="GO:0045271">
    <property type="term" value="C:respiratory chain complex I"/>
    <property type="evidence" value="ECO:0007669"/>
    <property type="project" value="InterPro"/>
</dbReference>
<sequence length="193" mass="21903">MSARFLSPFHTIWARWKALRLPWRTQVLVGKDLKGNTYWEFPDARGMAPGRMRRIVKYPRGTHLSQVKVPPMWHQWLRHQRPQPPSIRDQQVEEVRQERIKILAAQADARWEAKPRIAGGHAAPKEKTVEDLNAAAGDSTATAPKTDESPKPQASAQDATEPARDNPWKKAQQGGPSESWQPEPWTAGGKKKQ</sequence>
<evidence type="ECO:0000256" key="2">
    <source>
        <dbReference type="SAM" id="MobiDB-lite"/>
    </source>
</evidence>